<evidence type="ECO:0000313" key="3">
    <source>
        <dbReference type="Proteomes" id="UP000663852"/>
    </source>
</evidence>
<organism evidence="2 3">
    <name type="scientific">Adineta ricciae</name>
    <name type="common">Rotifer</name>
    <dbReference type="NCBI Taxonomy" id="249248"/>
    <lineage>
        <taxon>Eukaryota</taxon>
        <taxon>Metazoa</taxon>
        <taxon>Spiralia</taxon>
        <taxon>Gnathifera</taxon>
        <taxon>Rotifera</taxon>
        <taxon>Eurotatoria</taxon>
        <taxon>Bdelloidea</taxon>
        <taxon>Adinetida</taxon>
        <taxon>Adinetidae</taxon>
        <taxon>Adineta</taxon>
    </lineage>
</organism>
<feature type="compositionally biased region" description="Low complexity" evidence="1">
    <location>
        <begin position="696"/>
        <end position="751"/>
    </location>
</feature>
<gene>
    <name evidence="2" type="ORF">EDS130_LOCUS19386</name>
</gene>
<dbReference type="Proteomes" id="UP000663852">
    <property type="component" value="Unassembled WGS sequence"/>
</dbReference>
<sequence>MVVDIAPQPQLNEVFTTNRTHHRSSSSTHRRNSATTNNTSSSGSNTTNNNTMTNGHRFSTDELSRKAVQILGQATAILGCRRQTSIDFHGHAPRLNITESKSNVSSRNSTSNTASSTIVHNSSTITTSSQSANNTVSSIHKGRSPVTVERLVPLILQLVAAPILMKFPARISRHQSKSKSVDDVLESRKMALVSHREGVVNLSDDENDEDDNNNEHDVLTELTDTNTTSNNSKNQNNSNDNHSYHSYENQIELQHSGISHSRCEDNEDSEDEDSDNQEATHSDAENDDETNETNANTLSLMDFSSESLSTVRKRSISPENKPDHDNHVHKSEEHQNKRKKLLIKRALLKSFVSSVNTKINFKRPSLPIAIPTHLFLDQEEQSIERSQRTSKRYANGLLKHDNNTDVLDGLSQNSLSSSSSSSSSMNNQPSTTHGVHQKKNKTSHVQDKTLSKQEPSTLTSTTIAKNEQISITNNTTPSNDLDSKTRTSFLSTTNTATISPILSTQPKKEKPTANVKPLLQSAPFENSSATNSLGNGINTSDSLTTANTRSMHSSTRSCYTKFKNLSKAELASLARRKKKQADRGKRTTFAEAREAMGLYLESVCYYIQCANDETKQDQRTSLLATTLIMLDQLAQNHKKMFCLTNPSQSTDLYNLQQKFLLINYWLQSLIYYLQFNTSMPTIDRYATQVIEYLNQSKNPSSTAPPATSTRTTTTTTNPNLQQQSTPNNDNNPISPLSTTSQTSLSDLSTTSGNNQIEQHRSMCEFSKLMLNSYHSTYYWNKAESLSCERSLKEFTEQLLKQNQNRRLSRDDTTLDFVLYIFDAIELLRLSVA</sequence>
<evidence type="ECO:0000313" key="2">
    <source>
        <dbReference type="EMBL" id="CAF1089238.1"/>
    </source>
</evidence>
<feature type="region of interest" description="Disordered" evidence="1">
    <location>
        <begin position="696"/>
        <end position="753"/>
    </location>
</feature>
<feature type="compositionally biased region" description="Polar residues" evidence="1">
    <location>
        <begin position="298"/>
        <end position="310"/>
    </location>
</feature>
<dbReference type="OrthoDB" id="10052872at2759"/>
<feature type="region of interest" description="Disordered" evidence="1">
    <location>
        <begin position="196"/>
        <end position="244"/>
    </location>
</feature>
<evidence type="ECO:0000256" key="1">
    <source>
        <dbReference type="SAM" id="MobiDB-lite"/>
    </source>
</evidence>
<feature type="compositionally biased region" description="Acidic residues" evidence="1">
    <location>
        <begin position="265"/>
        <end position="276"/>
    </location>
</feature>
<feature type="compositionally biased region" description="Acidic residues" evidence="1">
    <location>
        <begin position="203"/>
        <end position="212"/>
    </location>
</feature>
<name>A0A814N9S9_ADIRI</name>
<dbReference type="AlphaFoldDB" id="A0A814N9S9"/>
<feature type="compositionally biased region" description="Low complexity" evidence="1">
    <location>
        <begin position="33"/>
        <end position="57"/>
    </location>
</feature>
<feature type="region of interest" description="Disordered" evidence="1">
    <location>
        <begin position="1"/>
        <end position="57"/>
    </location>
</feature>
<comment type="caution">
    <text evidence="2">The sequence shown here is derived from an EMBL/GenBank/DDBJ whole genome shotgun (WGS) entry which is preliminary data.</text>
</comment>
<feature type="compositionally biased region" description="Low complexity" evidence="1">
    <location>
        <begin position="410"/>
        <end position="430"/>
    </location>
</feature>
<dbReference type="EMBL" id="CAJNOJ010000093">
    <property type="protein sequence ID" value="CAF1089238.1"/>
    <property type="molecule type" value="Genomic_DNA"/>
</dbReference>
<feature type="region of interest" description="Disordered" evidence="1">
    <location>
        <begin position="396"/>
        <end position="486"/>
    </location>
</feature>
<accession>A0A814N9S9</accession>
<protein>
    <submittedName>
        <fullName evidence="2">Uncharacterized protein</fullName>
    </submittedName>
</protein>
<feature type="region of interest" description="Disordered" evidence="1">
    <location>
        <begin position="526"/>
        <end position="550"/>
    </location>
</feature>
<feature type="compositionally biased region" description="Polar residues" evidence="1">
    <location>
        <begin position="452"/>
        <end position="486"/>
    </location>
</feature>
<feature type="region of interest" description="Disordered" evidence="1">
    <location>
        <begin position="97"/>
        <end position="130"/>
    </location>
</feature>
<reference evidence="2" key="1">
    <citation type="submission" date="2021-02" db="EMBL/GenBank/DDBJ databases">
        <authorList>
            <person name="Nowell W R."/>
        </authorList>
    </citation>
    <scope>NUCLEOTIDE SEQUENCE</scope>
</reference>
<proteinExistence type="predicted"/>
<feature type="compositionally biased region" description="Low complexity" evidence="1">
    <location>
        <begin position="220"/>
        <end position="244"/>
    </location>
</feature>
<feature type="compositionally biased region" description="Basic residues" evidence="1">
    <location>
        <begin position="19"/>
        <end position="32"/>
    </location>
</feature>
<feature type="compositionally biased region" description="Low complexity" evidence="1">
    <location>
        <begin position="100"/>
        <end position="117"/>
    </location>
</feature>
<feature type="region of interest" description="Disordered" evidence="1">
    <location>
        <begin position="256"/>
        <end position="337"/>
    </location>
</feature>
<feature type="compositionally biased region" description="Polar residues" evidence="1">
    <location>
        <begin position="118"/>
        <end position="130"/>
    </location>
</feature>
<feature type="compositionally biased region" description="Basic and acidic residues" evidence="1">
    <location>
        <begin position="320"/>
        <end position="335"/>
    </location>
</feature>